<dbReference type="Proteomes" id="UP000054908">
    <property type="component" value="Unassembled WGS sequence"/>
</dbReference>
<comment type="caution">
    <text evidence="1">The sequence shown here is derived from an EMBL/GenBank/DDBJ whole genome shotgun (WGS) entry which is preliminary data.</text>
</comment>
<protein>
    <submittedName>
        <fullName evidence="1">Uncharacterized protein</fullName>
    </submittedName>
</protein>
<evidence type="ECO:0000313" key="2">
    <source>
        <dbReference type="Proteomes" id="UP000054908"/>
    </source>
</evidence>
<sequence>MTKASNPFYSVSTPRAWEQLVRLSHFYQSKCKKSESLGFLKLSLRKYLVLLLQN</sequence>
<name>A0A0W0VWT0_9GAMM</name>
<gene>
    <name evidence="1" type="ORF">Lmac_2659</name>
</gene>
<organism evidence="1 2">
    <name type="scientific">Legionella maceachernii</name>
    <dbReference type="NCBI Taxonomy" id="466"/>
    <lineage>
        <taxon>Bacteria</taxon>
        <taxon>Pseudomonadati</taxon>
        <taxon>Pseudomonadota</taxon>
        <taxon>Gammaproteobacteria</taxon>
        <taxon>Legionellales</taxon>
        <taxon>Legionellaceae</taxon>
        <taxon>Legionella</taxon>
    </lineage>
</organism>
<reference evidence="1 2" key="1">
    <citation type="submission" date="2015-11" db="EMBL/GenBank/DDBJ databases">
        <title>Genomic analysis of 38 Legionella species identifies large and diverse effector repertoires.</title>
        <authorList>
            <person name="Burstein D."/>
            <person name="Amaro F."/>
            <person name="Zusman T."/>
            <person name="Lifshitz Z."/>
            <person name="Cohen O."/>
            <person name="Gilbert J.A."/>
            <person name="Pupko T."/>
            <person name="Shuman H.A."/>
            <person name="Segal G."/>
        </authorList>
    </citation>
    <scope>NUCLEOTIDE SEQUENCE [LARGE SCALE GENOMIC DNA]</scope>
    <source>
        <strain evidence="1 2">PX-1-G2-E2</strain>
    </source>
</reference>
<proteinExistence type="predicted"/>
<keyword evidence="2" id="KW-1185">Reference proteome</keyword>
<dbReference type="PATRIC" id="fig|466.6.peg.2835"/>
<evidence type="ECO:0000313" key="1">
    <source>
        <dbReference type="EMBL" id="KTD24572.1"/>
    </source>
</evidence>
<dbReference type="EMBL" id="LNYL01000050">
    <property type="protein sequence ID" value="KTD24572.1"/>
    <property type="molecule type" value="Genomic_DNA"/>
</dbReference>
<accession>A0A0W0VWT0</accession>
<dbReference type="STRING" id="466.Lmac_2659"/>
<dbReference type="AlphaFoldDB" id="A0A0W0VWT0"/>